<evidence type="ECO:0000313" key="10">
    <source>
        <dbReference type="EMBL" id="HAW74749.1"/>
    </source>
</evidence>
<dbReference type="Proteomes" id="UP000263517">
    <property type="component" value="Unassembled WGS sequence"/>
</dbReference>
<evidence type="ECO:0000256" key="4">
    <source>
        <dbReference type="ARBA" id="ARBA00023002"/>
    </source>
</evidence>
<keyword evidence="12" id="KW-1185">Reference proteome</keyword>
<dbReference type="GeneID" id="78256835"/>
<gene>
    <name evidence="10" type="ORF">DCW74_03325</name>
    <name evidence="11" type="ORF">DEB45_17885</name>
    <name evidence="9" type="ORF">EP13_18325</name>
</gene>
<accession>A0A075P3R4</accession>
<dbReference type="Pfam" id="PF00848">
    <property type="entry name" value="Ring_hydroxyl_A"/>
    <property type="match status" value="1"/>
</dbReference>
<dbReference type="Proteomes" id="UP000056090">
    <property type="component" value="Chromosome"/>
</dbReference>
<dbReference type="PRINTS" id="PR00090">
    <property type="entry name" value="RNGDIOXGNASE"/>
</dbReference>
<dbReference type="GO" id="GO:0005506">
    <property type="term" value="F:iron ion binding"/>
    <property type="evidence" value="ECO:0007669"/>
    <property type="project" value="InterPro"/>
</dbReference>
<evidence type="ECO:0000256" key="2">
    <source>
        <dbReference type="ARBA" id="ARBA00022714"/>
    </source>
</evidence>
<name>A0A075P3R4_9ALTE</name>
<evidence type="ECO:0000256" key="7">
    <source>
        <dbReference type="ARBA" id="ARBA00023027"/>
    </source>
</evidence>
<dbReference type="Gene3D" id="3.90.380.10">
    <property type="entry name" value="Naphthalene 1,2-dioxygenase Alpha Subunit, Chain A, domain 1"/>
    <property type="match status" value="1"/>
</dbReference>
<dbReference type="PROSITE" id="PS00570">
    <property type="entry name" value="RING_HYDROXYL_ALPHA"/>
    <property type="match status" value="1"/>
</dbReference>
<reference evidence="13 14" key="2">
    <citation type="journal article" date="2018" name="Nat. Biotechnol.">
        <title>A standardized bacterial taxonomy based on genome phylogeny substantially revises the tree of life.</title>
        <authorList>
            <person name="Parks D.H."/>
            <person name="Chuvochina M."/>
            <person name="Waite D.W."/>
            <person name="Rinke C."/>
            <person name="Skarshewski A."/>
            <person name="Chaumeil P.A."/>
            <person name="Hugenholtz P."/>
        </authorList>
    </citation>
    <scope>NUCLEOTIDE SEQUENCE [LARGE SCALE GENOMIC DNA]</scope>
    <source>
        <strain evidence="11">UBA11621</strain>
        <strain evidence="10">UBA11978</strain>
    </source>
</reference>
<keyword evidence="4" id="KW-0560">Oxidoreductase</keyword>
<evidence type="ECO:0000313" key="11">
    <source>
        <dbReference type="EMBL" id="HBU53125.1"/>
    </source>
</evidence>
<keyword evidence="2" id="KW-0001">2Fe-2S</keyword>
<dbReference type="InterPro" id="IPR036922">
    <property type="entry name" value="Rieske_2Fe-2S_sf"/>
</dbReference>
<dbReference type="Proteomes" id="UP000264779">
    <property type="component" value="Unassembled WGS sequence"/>
</dbReference>
<evidence type="ECO:0000256" key="5">
    <source>
        <dbReference type="ARBA" id="ARBA00023004"/>
    </source>
</evidence>
<evidence type="ECO:0000313" key="13">
    <source>
        <dbReference type="Proteomes" id="UP000263517"/>
    </source>
</evidence>
<dbReference type="STRING" id="589873.EP12_19105"/>
<keyword evidence="10" id="KW-0223">Dioxygenase</keyword>
<dbReference type="EMBL" id="CP008849">
    <property type="protein sequence ID" value="AIG00477.1"/>
    <property type="molecule type" value="Genomic_DNA"/>
</dbReference>
<dbReference type="GO" id="GO:0051537">
    <property type="term" value="F:2 iron, 2 sulfur cluster binding"/>
    <property type="evidence" value="ECO:0007669"/>
    <property type="project" value="UniProtKB-KW"/>
</dbReference>
<dbReference type="GO" id="GO:0051213">
    <property type="term" value="F:dioxygenase activity"/>
    <property type="evidence" value="ECO:0007669"/>
    <property type="project" value="UniProtKB-KW"/>
</dbReference>
<evidence type="ECO:0000256" key="6">
    <source>
        <dbReference type="ARBA" id="ARBA00023014"/>
    </source>
</evidence>
<dbReference type="Pfam" id="PF00355">
    <property type="entry name" value="Rieske"/>
    <property type="match status" value="1"/>
</dbReference>
<evidence type="ECO:0000256" key="1">
    <source>
        <dbReference type="ARBA" id="ARBA00001962"/>
    </source>
</evidence>
<dbReference type="PANTHER" id="PTHR43756:SF5">
    <property type="entry name" value="CHOLINE MONOOXYGENASE, CHLOROPLASTIC"/>
    <property type="match status" value="1"/>
</dbReference>
<dbReference type="CDD" id="cd03469">
    <property type="entry name" value="Rieske_RO_Alpha_N"/>
    <property type="match status" value="1"/>
</dbReference>
<dbReference type="Gene3D" id="2.102.10.10">
    <property type="entry name" value="Rieske [2Fe-2S] iron-sulphur domain"/>
    <property type="match status" value="1"/>
</dbReference>
<evidence type="ECO:0000313" key="12">
    <source>
        <dbReference type="Proteomes" id="UP000056090"/>
    </source>
</evidence>
<dbReference type="InterPro" id="IPR001663">
    <property type="entry name" value="Rng_hydr_dOase-A"/>
</dbReference>
<dbReference type="RefSeq" id="WP_044058469.1">
    <property type="nucleotide sequence ID" value="NZ_CALBIY010000076.1"/>
</dbReference>
<sequence>MSPFFLNDEFFDSLESSIQEIEHANTLPPLCYTDATFFDFEKRALFDHEWLCVGREDWVPNPGDFYTTSVVNEPIVVVHDRDGTIRAMSSVCQHRAMLVAEGAGNTRTFTCPYHHWVYNLKGDLINAPAMEKTCNFHKETTGLPNFKLEIWHGFIFINFNNSAEPLAPRLTALEPILANYEIADAEGPAPDRDIQYSFSWKVMFENNNDGYHANRLHQGEYHDYIPSELAKFPESLPKETAGFYRTNGTLHKDASFNPTQKALMPIFPKLNEEERNRMAFANLPPSLSLVLTCDAVIYLILRADGPESHQLDLGVLFAKGAMDDPDFDKKMEMVVERALDINAQDIHVDELVQKGLRSRYAPRGRYSWQEGAQRQFNTWLVPRYRAQWEKMKRKGQ</sequence>
<dbReference type="PROSITE" id="PS51296">
    <property type="entry name" value="RIESKE"/>
    <property type="match status" value="1"/>
</dbReference>
<dbReference type="InterPro" id="IPR015881">
    <property type="entry name" value="ARHD_Rieske_2Fe_2S"/>
</dbReference>
<evidence type="ECO:0000313" key="14">
    <source>
        <dbReference type="Proteomes" id="UP000264779"/>
    </source>
</evidence>
<organism evidence="9 12">
    <name type="scientific">Alteromonas australica</name>
    <dbReference type="NCBI Taxonomy" id="589873"/>
    <lineage>
        <taxon>Bacteria</taxon>
        <taxon>Pseudomonadati</taxon>
        <taxon>Pseudomonadota</taxon>
        <taxon>Gammaproteobacteria</taxon>
        <taxon>Alteromonadales</taxon>
        <taxon>Alteromonadaceae</taxon>
        <taxon>Alteromonas/Salinimonas group</taxon>
        <taxon>Alteromonas</taxon>
    </lineage>
</organism>
<dbReference type="InterPro" id="IPR015879">
    <property type="entry name" value="Ring_hydroxy_dOase_asu_C_dom"/>
</dbReference>
<feature type="domain" description="Rieske" evidence="8">
    <location>
        <begin position="50"/>
        <end position="157"/>
    </location>
</feature>
<keyword evidence="3" id="KW-0479">Metal-binding</keyword>
<dbReference type="eggNOG" id="COG4638">
    <property type="taxonomic scope" value="Bacteria"/>
</dbReference>
<dbReference type="InterPro" id="IPR017941">
    <property type="entry name" value="Rieske_2Fe-2S"/>
</dbReference>
<dbReference type="EMBL" id="DONK01000276">
    <property type="protein sequence ID" value="HBU53125.1"/>
    <property type="molecule type" value="Genomic_DNA"/>
</dbReference>
<dbReference type="KEGG" id="aal:EP13_18325"/>
<proteinExistence type="predicted"/>
<dbReference type="SUPFAM" id="SSF50022">
    <property type="entry name" value="ISP domain"/>
    <property type="match status" value="1"/>
</dbReference>
<protein>
    <submittedName>
        <fullName evidence="9">(2Fe-2S)-binding protein</fullName>
    </submittedName>
    <submittedName>
        <fullName evidence="10">Aromatic ring-hydroxylating dioxygenase subunit alpha</fullName>
    </submittedName>
</protein>
<comment type="cofactor">
    <cofactor evidence="1">
        <name>Fe cation</name>
        <dbReference type="ChEBI" id="CHEBI:24875"/>
    </cofactor>
</comment>
<evidence type="ECO:0000313" key="9">
    <source>
        <dbReference type="EMBL" id="AIG00477.1"/>
    </source>
</evidence>
<dbReference type="AlphaFoldDB" id="A0A075P3R4"/>
<dbReference type="EMBL" id="DNAN01000115">
    <property type="protein sequence ID" value="HAW74749.1"/>
    <property type="molecule type" value="Genomic_DNA"/>
</dbReference>
<keyword evidence="7" id="KW-0520">NAD</keyword>
<keyword evidence="6" id="KW-0411">Iron-sulfur</keyword>
<evidence type="ECO:0000259" key="8">
    <source>
        <dbReference type="PROSITE" id="PS51296"/>
    </source>
</evidence>
<dbReference type="PANTHER" id="PTHR43756">
    <property type="entry name" value="CHOLINE MONOOXYGENASE, CHLOROPLASTIC"/>
    <property type="match status" value="1"/>
</dbReference>
<evidence type="ECO:0000256" key="3">
    <source>
        <dbReference type="ARBA" id="ARBA00022723"/>
    </source>
</evidence>
<dbReference type="SUPFAM" id="SSF55961">
    <property type="entry name" value="Bet v1-like"/>
    <property type="match status" value="1"/>
</dbReference>
<reference evidence="9 12" key="1">
    <citation type="submission" date="2014-06" db="EMBL/GenBank/DDBJ databases">
        <title>Genomes of Alteromonas australica, a world apart.</title>
        <authorList>
            <person name="Gonzaga A."/>
            <person name="Lopez-Perez M."/>
            <person name="Rodriguez-Valera F."/>
        </authorList>
    </citation>
    <scope>NUCLEOTIDE SEQUENCE [LARGE SCALE GENOMIC DNA]</scope>
    <source>
        <strain evidence="9 12">H 17</strain>
    </source>
</reference>
<keyword evidence="5" id="KW-0408">Iron</keyword>